<dbReference type="InterPro" id="IPR036291">
    <property type="entry name" value="NAD(P)-bd_dom_sf"/>
</dbReference>
<dbReference type="PANTHER" id="PTHR43000">
    <property type="entry name" value="DTDP-D-GLUCOSE 4,6-DEHYDRATASE-RELATED"/>
    <property type="match status" value="1"/>
</dbReference>
<dbReference type="Gene3D" id="3.90.25.10">
    <property type="entry name" value="UDP-galactose 4-epimerase, domain 1"/>
    <property type="match status" value="1"/>
</dbReference>
<proteinExistence type="inferred from homology"/>
<gene>
    <name evidence="3" type="ORF">A2118_02655</name>
</gene>
<name>A0A1F6BVQ7_9BACT</name>
<evidence type="ECO:0000313" key="3">
    <source>
        <dbReference type="EMBL" id="OGG41035.1"/>
    </source>
</evidence>
<comment type="similarity">
    <text evidence="1">Belongs to the NAD(P)-dependent epimerase/dehydratase family.</text>
</comment>
<dbReference type="STRING" id="1798474.A2118_02655"/>
<comment type="caution">
    <text evidence="3">The sequence shown here is derived from an EMBL/GenBank/DDBJ whole genome shotgun (WGS) entry which is preliminary data.</text>
</comment>
<feature type="domain" description="NAD-dependent epimerase/dehydratase" evidence="2">
    <location>
        <begin position="8"/>
        <end position="242"/>
    </location>
</feature>
<dbReference type="EMBL" id="MFKN01000017">
    <property type="protein sequence ID" value="OGG41035.1"/>
    <property type="molecule type" value="Genomic_DNA"/>
</dbReference>
<reference evidence="3 4" key="1">
    <citation type="journal article" date="2016" name="Nat. Commun.">
        <title>Thousands of microbial genomes shed light on interconnected biogeochemical processes in an aquifer system.</title>
        <authorList>
            <person name="Anantharaman K."/>
            <person name="Brown C.T."/>
            <person name="Hug L.A."/>
            <person name="Sharon I."/>
            <person name="Castelle C.J."/>
            <person name="Probst A.J."/>
            <person name="Thomas B.C."/>
            <person name="Singh A."/>
            <person name="Wilkins M.J."/>
            <person name="Karaoz U."/>
            <person name="Brodie E.L."/>
            <person name="Williams K.H."/>
            <person name="Hubbard S.S."/>
            <person name="Banfield J.F."/>
        </authorList>
    </citation>
    <scope>NUCLEOTIDE SEQUENCE [LARGE SCALE GENOMIC DNA]</scope>
</reference>
<dbReference type="Proteomes" id="UP000179014">
    <property type="component" value="Unassembled WGS sequence"/>
</dbReference>
<dbReference type="InterPro" id="IPR001509">
    <property type="entry name" value="Epimerase_deHydtase"/>
</dbReference>
<dbReference type="Pfam" id="PF01370">
    <property type="entry name" value="Epimerase"/>
    <property type="match status" value="1"/>
</dbReference>
<evidence type="ECO:0000313" key="4">
    <source>
        <dbReference type="Proteomes" id="UP000179014"/>
    </source>
</evidence>
<protein>
    <recommendedName>
        <fullName evidence="2">NAD-dependent epimerase/dehydratase domain-containing protein</fullName>
    </recommendedName>
</protein>
<dbReference type="AlphaFoldDB" id="A0A1F6BVQ7"/>
<dbReference type="SUPFAM" id="SSF51735">
    <property type="entry name" value="NAD(P)-binding Rossmann-fold domains"/>
    <property type="match status" value="1"/>
</dbReference>
<accession>A0A1F6BVQ7</accession>
<evidence type="ECO:0000256" key="1">
    <source>
        <dbReference type="ARBA" id="ARBA00007637"/>
    </source>
</evidence>
<dbReference type="Gene3D" id="3.40.50.720">
    <property type="entry name" value="NAD(P)-binding Rossmann-like Domain"/>
    <property type="match status" value="1"/>
</dbReference>
<evidence type="ECO:0000259" key="2">
    <source>
        <dbReference type="Pfam" id="PF01370"/>
    </source>
</evidence>
<sequence>MSTTKKIVVVTGGAGFIGSHLARVLLSEKYVVKIVDNLSGGKRERIPEDAEFFGQDINDTTALTKVMKGADFVFHFAALPRVQYSIEHPLETDTANVHGTVSVLKAAHDAGVRRVVYSASSSAYGDQAVMPLTEDMSASPKSPYGLQKYIGELYCRVFSEVYGLPTVSLRYFNVYGSGASTEGAYALVIAKFLKQRSLGEPMTITGDGTQTRDFTHVRDVVRANILAAHSKRVGKGEVINIGAGKNASVLHIAKLIGGPTTHIEPRLEPHDTLADNSRARELLGWSPNVTLEDGIAELKKEFGL</sequence>
<organism evidence="3 4">
    <name type="scientific">Candidatus Kaiserbacteria bacterium GWA2_50_9</name>
    <dbReference type="NCBI Taxonomy" id="1798474"/>
    <lineage>
        <taxon>Bacteria</taxon>
        <taxon>Candidatus Kaiseribacteriota</taxon>
    </lineage>
</organism>